<proteinExistence type="predicted"/>
<reference evidence="2" key="1">
    <citation type="submission" date="2025-05" db="UniProtKB">
        <authorList>
            <consortium name="RefSeq"/>
        </authorList>
    </citation>
    <scope>NUCLEOTIDE SEQUENCE [LARGE SCALE GENOMIC DNA]</scope>
</reference>
<feature type="region of interest" description="Disordered" evidence="1">
    <location>
        <begin position="72"/>
        <end position="99"/>
    </location>
</feature>
<accession>A0A6J1P583</accession>
<feature type="region of interest" description="Disordered" evidence="1">
    <location>
        <begin position="1"/>
        <end position="24"/>
    </location>
</feature>
<dbReference type="RefSeq" id="XP_023952966.2">
    <property type="nucleotide sequence ID" value="XM_024097198.2"/>
</dbReference>
<reference evidence="3" key="2">
    <citation type="submission" date="2025-08" db="UniProtKB">
        <authorList>
            <consortium name="RefSeq"/>
        </authorList>
    </citation>
    <scope>IDENTIFICATION</scope>
</reference>
<dbReference type="OrthoDB" id="7467136at2759"/>
<evidence type="ECO:0000313" key="3">
    <source>
        <dbReference type="RefSeq" id="XP_023952966.2"/>
    </source>
</evidence>
<gene>
    <name evidence="3" type="primary">LOC112056719</name>
</gene>
<name>A0A6J1P583_BICAN</name>
<dbReference type="KEGG" id="bany:112056719"/>
<evidence type="ECO:0000256" key="1">
    <source>
        <dbReference type="SAM" id="MobiDB-lite"/>
    </source>
</evidence>
<dbReference type="GeneID" id="112056719"/>
<organism evidence="2 3">
    <name type="scientific">Bicyclus anynana</name>
    <name type="common">Squinting bush brown butterfly</name>
    <dbReference type="NCBI Taxonomy" id="110368"/>
    <lineage>
        <taxon>Eukaryota</taxon>
        <taxon>Metazoa</taxon>
        <taxon>Ecdysozoa</taxon>
        <taxon>Arthropoda</taxon>
        <taxon>Hexapoda</taxon>
        <taxon>Insecta</taxon>
        <taxon>Pterygota</taxon>
        <taxon>Neoptera</taxon>
        <taxon>Endopterygota</taxon>
        <taxon>Lepidoptera</taxon>
        <taxon>Glossata</taxon>
        <taxon>Ditrysia</taxon>
        <taxon>Papilionoidea</taxon>
        <taxon>Nymphalidae</taxon>
        <taxon>Satyrinae</taxon>
        <taxon>Satyrini</taxon>
        <taxon>Mycalesina</taxon>
        <taxon>Bicyclus</taxon>
    </lineage>
</organism>
<dbReference type="Proteomes" id="UP001652582">
    <property type="component" value="Chromosome 1"/>
</dbReference>
<dbReference type="AlphaFoldDB" id="A0A6J1P583"/>
<protein>
    <submittedName>
        <fullName evidence="3">Uncharacterized protein LOC112056719</fullName>
    </submittedName>
</protein>
<sequence length="375" mass="42950">MGDVKSAASVKKNHSHYSFSSGQTNSHVICKSDANVCYTSKTQSASYIGSKGTNSVSNKEYYKNYEHDEIPVKDDSSFNDHSFSEDNNSTSRDHKDSLTNSDLDKLEMNIFSKMSQELQTDDEVSSLDSNIKLFKSTVQQIFDNFYTNMNDFELYKKKFKEILEKNKGESFTEMEDFIKDMIHSIGSSNSVSDKEIPENQQISDQAVVKSSKVNVEDSKKSDKEVSDMDSFLNNNYLTDSTFDDNSSKFNPDVKPKDTIFTVDLASYIESVEFNVANRKMLSEINIRAKNIGITENQVASAENIQKITAKKFQIENYVKLEQESRAKDREIPVKIASVKKNIHLDENFNCEIIEEESKFFLFKICNYICRKLRRS</sequence>
<keyword evidence="2" id="KW-1185">Reference proteome</keyword>
<feature type="compositionally biased region" description="Basic and acidic residues" evidence="1">
    <location>
        <begin position="72"/>
        <end position="84"/>
    </location>
</feature>
<evidence type="ECO:0000313" key="2">
    <source>
        <dbReference type="Proteomes" id="UP001652582"/>
    </source>
</evidence>